<reference evidence="11" key="1">
    <citation type="journal article" date="2019" name="Int. J. Syst. Evol. Microbiol.">
        <title>The Global Catalogue of Microorganisms (GCM) 10K type strain sequencing project: providing services to taxonomists for standard genome sequencing and annotation.</title>
        <authorList>
            <consortium name="The Broad Institute Genomics Platform"/>
            <consortium name="The Broad Institute Genome Sequencing Center for Infectious Disease"/>
            <person name="Wu L."/>
            <person name="Ma J."/>
        </authorList>
    </citation>
    <scope>NUCLEOTIDE SEQUENCE [LARGE SCALE GENOMIC DNA]</scope>
    <source>
        <strain evidence="11">CGMCC 1.13574</strain>
    </source>
</reference>
<feature type="transmembrane region" description="Helical" evidence="7">
    <location>
        <begin position="324"/>
        <end position="348"/>
    </location>
</feature>
<dbReference type="InterPro" id="IPR036249">
    <property type="entry name" value="Thioredoxin-like_sf"/>
</dbReference>
<dbReference type="InterPro" id="IPR013766">
    <property type="entry name" value="Thioredoxin_domain"/>
</dbReference>
<keyword evidence="8" id="KW-0732">Signal</keyword>
<evidence type="ECO:0000256" key="6">
    <source>
        <dbReference type="ARBA" id="ARBA00023136"/>
    </source>
</evidence>
<dbReference type="InterPro" id="IPR028250">
    <property type="entry name" value="DsbDN"/>
</dbReference>
<feature type="transmembrane region" description="Helical" evidence="7">
    <location>
        <begin position="450"/>
        <end position="476"/>
    </location>
</feature>
<dbReference type="SUPFAM" id="SSF52833">
    <property type="entry name" value="Thioredoxin-like"/>
    <property type="match status" value="1"/>
</dbReference>
<evidence type="ECO:0000259" key="9">
    <source>
        <dbReference type="PROSITE" id="PS51352"/>
    </source>
</evidence>
<feature type="signal peptide" evidence="8">
    <location>
        <begin position="1"/>
        <end position="19"/>
    </location>
</feature>
<sequence>MTRLFLALLLGAAALPALAIDESDLLPIEEAFALSASAPSADRVEFRWAIADGYYLYRHRTRVQAEDGFAIVGEPALPDGVRHVDEFFGEVETYRGTLVATVAGTPAAGARSARFRVSYQGCADIGICYPPHTETVEVALPAAPAAAVDGRAALDAVFGRAAGGPLAGLDGDAADLPMAPERAFRFEAIAGGADTLLLRFTPAPGYYLYRDRAAFRLIDAEGLALGAPAWPEGSAHRDEYFGDVVVYFDEVEVALPLAREIGPARTVRLEATFQGCQTDGICYPPMTRTVEVALPAADSASVAGAADGGPVRETPPPARAAMPWWAALLFALGGGLILNLMPCVLPVLSLKAISLAQSGQGRGAARARALWYTAGVLVAFAALGAVALALREAGMALGWGFQLQQPLVVAALAYVMFALGLSLSGVFSVGTRLAGVGDALTRRTGPAGDFFTGVLAVVVASPCTAPFMGAALTFAFAAPPALAMLVFLALGLGLALPFLLIAFVPALAAHLPRPGPWMETLKQVMAFPLYATAAWLAWVLTSQRGADATAWLLAGALLLAFGLWLAERLRHRERPVLRTAALLIALAAAWPLWRVHGLPAPERGLAQPTRADGAIPYSASALEALRRDGRTVFVNMTADWCMTCKANERRVLDTAAFRAALARAGAVYMVGDWTNVDPEITAFLEAHGAVGVPLYVVLHPEHGDRVLPTVLTQSQVEAALAGGAP</sequence>
<protein>
    <submittedName>
        <fullName evidence="10">Protein-disulfide reductase DsbD family protein</fullName>
    </submittedName>
</protein>
<gene>
    <name evidence="10" type="ORF">ACFO3Q_00670</name>
</gene>
<keyword evidence="5 7" id="KW-1133">Transmembrane helix</keyword>
<name>A0ABV9NEF5_9GAMM</name>
<feature type="transmembrane region" description="Helical" evidence="7">
    <location>
        <begin position="410"/>
        <end position="429"/>
    </location>
</feature>
<dbReference type="Pfam" id="PF02683">
    <property type="entry name" value="DsbD_TM"/>
    <property type="match status" value="1"/>
</dbReference>
<dbReference type="EMBL" id="JBHSGG010000002">
    <property type="protein sequence ID" value="MFC4726691.1"/>
    <property type="molecule type" value="Genomic_DNA"/>
</dbReference>
<evidence type="ECO:0000256" key="8">
    <source>
        <dbReference type="SAM" id="SignalP"/>
    </source>
</evidence>
<comment type="caution">
    <text evidence="10">The sequence shown here is derived from an EMBL/GenBank/DDBJ whole genome shotgun (WGS) entry which is preliminary data.</text>
</comment>
<evidence type="ECO:0000256" key="7">
    <source>
        <dbReference type="SAM" id="Phobius"/>
    </source>
</evidence>
<dbReference type="Gene3D" id="2.60.40.1250">
    <property type="entry name" value="Thiol:disulfide interchange protein DsbD, N-terminal domain"/>
    <property type="match status" value="2"/>
</dbReference>
<evidence type="ECO:0000313" key="11">
    <source>
        <dbReference type="Proteomes" id="UP001595892"/>
    </source>
</evidence>
<dbReference type="InterPro" id="IPR035671">
    <property type="entry name" value="DsbD_gamma"/>
</dbReference>
<keyword evidence="2" id="KW-1003">Cell membrane</keyword>
<feature type="domain" description="Thioredoxin" evidence="9">
    <location>
        <begin position="594"/>
        <end position="725"/>
    </location>
</feature>
<dbReference type="SUPFAM" id="SSF74863">
    <property type="entry name" value="Thiol:disulfide interchange protein DsbD, N-terminal domain (DsbD-alpha)"/>
    <property type="match status" value="2"/>
</dbReference>
<evidence type="ECO:0000313" key="10">
    <source>
        <dbReference type="EMBL" id="MFC4726691.1"/>
    </source>
</evidence>
<keyword evidence="3 7" id="KW-0812">Transmembrane</keyword>
<feature type="transmembrane region" description="Helical" evidence="7">
    <location>
        <begin position="548"/>
        <end position="566"/>
    </location>
</feature>
<dbReference type="RefSeq" id="WP_377002599.1">
    <property type="nucleotide sequence ID" value="NZ_JBHSGG010000002.1"/>
</dbReference>
<evidence type="ECO:0000256" key="2">
    <source>
        <dbReference type="ARBA" id="ARBA00022475"/>
    </source>
</evidence>
<keyword evidence="4" id="KW-0201">Cytochrome c-type biogenesis</keyword>
<feature type="chain" id="PRO_5046320844" evidence="8">
    <location>
        <begin position="20"/>
        <end position="725"/>
    </location>
</feature>
<dbReference type="Gene3D" id="3.40.30.10">
    <property type="entry name" value="Glutaredoxin"/>
    <property type="match status" value="1"/>
</dbReference>
<organism evidence="10 11">
    <name type="scientific">Coralloluteibacterium thermophilum</name>
    <dbReference type="NCBI Taxonomy" id="2707049"/>
    <lineage>
        <taxon>Bacteria</taxon>
        <taxon>Pseudomonadati</taxon>
        <taxon>Pseudomonadota</taxon>
        <taxon>Gammaproteobacteria</taxon>
        <taxon>Lysobacterales</taxon>
        <taxon>Lysobacteraceae</taxon>
        <taxon>Coralloluteibacterium</taxon>
    </lineage>
</organism>
<dbReference type="InterPro" id="IPR036929">
    <property type="entry name" value="DsbDN_sf"/>
</dbReference>
<feature type="transmembrane region" description="Helical" evidence="7">
    <location>
        <begin position="482"/>
        <end position="504"/>
    </location>
</feature>
<dbReference type="InterPro" id="IPR003834">
    <property type="entry name" value="Cyt_c_assmbl_TM_dom"/>
</dbReference>
<feature type="transmembrane region" description="Helical" evidence="7">
    <location>
        <begin position="524"/>
        <end position="542"/>
    </location>
</feature>
<evidence type="ECO:0000256" key="1">
    <source>
        <dbReference type="ARBA" id="ARBA00004651"/>
    </source>
</evidence>
<dbReference type="PROSITE" id="PS51352">
    <property type="entry name" value="THIOREDOXIN_2"/>
    <property type="match status" value="1"/>
</dbReference>
<feature type="transmembrane region" description="Helical" evidence="7">
    <location>
        <begin position="575"/>
        <end position="593"/>
    </location>
</feature>
<feature type="transmembrane region" description="Helical" evidence="7">
    <location>
        <begin position="369"/>
        <end position="390"/>
    </location>
</feature>
<keyword evidence="6 7" id="KW-0472">Membrane</keyword>
<evidence type="ECO:0000256" key="4">
    <source>
        <dbReference type="ARBA" id="ARBA00022748"/>
    </source>
</evidence>
<dbReference type="Proteomes" id="UP001595892">
    <property type="component" value="Unassembled WGS sequence"/>
</dbReference>
<evidence type="ECO:0000256" key="5">
    <source>
        <dbReference type="ARBA" id="ARBA00022989"/>
    </source>
</evidence>
<proteinExistence type="predicted"/>
<dbReference type="Pfam" id="PF13899">
    <property type="entry name" value="Thioredoxin_7"/>
    <property type="match status" value="1"/>
</dbReference>
<dbReference type="Pfam" id="PF11412">
    <property type="entry name" value="DsbD_N"/>
    <property type="match status" value="2"/>
</dbReference>
<dbReference type="PANTHER" id="PTHR32234">
    <property type="entry name" value="THIOL:DISULFIDE INTERCHANGE PROTEIN DSBD"/>
    <property type="match status" value="1"/>
</dbReference>
<comment type="subcellular location">
    <subcellularLocation>
        <location evidence="1">Cell membrane</location>
        <topology evidence="1">Multi-pass membrane protein</topology>
    </subcellularLocation>
</comment>
<dbReference type="CDD" id="cd02953">
    <property type="entry name" value="DsbDgamma"/>
    <property type="match status" value="1"/>
</dbReference>
<keyword evidence="11" id="KW-1185">Reference proteome</keyword>
<accession>A0ABV9NEF5</accession>
<evidence type="ECO:0000256" key="3">
    <source>
        <dbReference type="ARBA" id="ARBA00022692"/>
    </source>
</evidence>
<dbReference type="PANTHER" id="PTHR32234:SF3">
    <property type="entry name" value="SUPPRESSION OF COPPER SENSITIVITY PROTEIN"/>
    <property type="match status" value="1"/>
</dbReference>